<evidence type="ECO:0000313" key="2">
    <source>
        <dbReference type="EMBL" id="ABB56786.1"/>
    </source>
</evidence>
<name>Q31Q83_SYNE7</name>
<dbReference type="Proteomes" id="UP000889800">
    <property type="component" value="Chromosome"/>
</dbReference>
<keyword evidence="3" id="KW-1185">Reference proteome</keyword>
<sequence>MGSLQLQVPNAPFQLHKLRTGVLGDFKDPRLAGLDFDDAGLHRPQQTNDRQKRTSQDGWCRASEYTVKRGMLFAFTHLFRFQ</sequence>
<reference evidence="3" key="1">
    <citation type="submission" date="2005-08" db="EMBL/GenBank/DDBJ databases">
        <title>Complete sequence of chromosome 1 of Synechococcus elongatus PCC 7942.</title>
        <authorList>
            <consortium name="US DOE Joint Genome Institute"/>
            <person name="Copeland A."/>
            <person name="Lucas S."/>
            <person name="Lapidus A."/>
            <person name="Barry K."/>
            <person name="Detter J.C."/>
            <person name="Glavina T."/>
            <person name="Hammon N."/>
            <person name="Israni S."/>
            <person name="Pitluck S."/>
            <person name="Schmutz J."/>
            <person name="Larimer F."/>
            <person name="Land M."/>
            <person name="Kyrpides N."/>
            <person name="Lykidis A."/>
            <person name="Richardson P."/>
        </authorList>
    </citation>
    <scope>NUCLEOTIDE SEQUENCE [LARGE SCALE GENOMIC DNA]</scope>
    <source>
        <strain evidence="3">ATCC 33912 / PCC 7942 / FACHB-805</strain>
    </source>
</reference>
<gene>
    <name evidence="2" type="ordered locus">Synpcc7942_0754</name>
</gene>
<proteinExistence type="predicted"/>
<dbReference type="EMBL" id="CP000100">
    <property type="protein sequence ID" value="ABB56786.1"/>
    <property type="molecule type" value="Genomic_DNA"/>
</dbReference>
<dbReference type="HOGENOM" id="CLU_2557049_0_0_3"/>
<protein>
    <submittedName>
        <fullName evidence="2">Uncharacterized protein</fullName>
    </submittedName>
</protein>
<dbReference type="PaxDb" id="1140-Synpcc7942_0754"/>
<organism evidence="2 3">
    <name type="scientific">Synechococcus elongatus (strain ATCC 33912 / PCC 7942 / FACHB-805)</name>
    <name type="common">Anacystis nidulans R2</name>
    <dbReference type="NCBI Taxonomy" id="1140"/>
    <lineage>
        <taxon>Bacteria</taxon>
        <taxon>Bacillati</taxon>
        <taxon>Cyanobacteriota</taxon>
        <taxon>Cyanophyceae</taxon>
        <taxon>Synechococcales</taxon>
        <taxon>Synechococcaceae</taxon>
        <taxon>Synechococcus</taxon>
    </lineage>
</organism>
<dbReference type="BioCyc" id="SYNEL:SYNPCC7942_0754-MONOMER"/>
<feature type="region of interest" description="Disordered" evidence="1">
    <location>
        <begin position="37"/>
        <end position="56"/>
    </location>
</feature>
<dbReference type="AlphaFoldDB" id="Q31Q83"/>
<accession>Q31Q83</accession>
<dbReference type="KEGG" id="syf:Synpcc7942_0754"/>
<evidence type="ECO:0000256" key="1">
    <source>
        <dbReference type="SAM" id="MobiDB-lite"/>
    </source>
</evidence>
<evidence type="ECO:0000313" key="3">
    <source>
        <dbReference type="Proteomes" id="UP000889800"/>
    </source>
</evidence>